<gene>
    <name evidence="1" type="ORF">PIG85_03525</name>
</gene>
<name>A0AB38XR10_9ACTO</name>
<evidence type="ECO:0000313" key="2">
    <source>
        <dbReference type="Proteomes" id="UP001211044"/>
    </source>
</evidence>
<protein>
    <recommendedName>
        <fullName evidence="3">Glycosyltransferase</fullName>
    </recommendedName>
</protein>
<dbReference type="EMBL" id="CP116394">
    <property type="protein sequence ID" value="WCE46726.1"/>
    <property type="molecule type" value="Genomic_DNA"/>
</dbReference>
<dbReference type="Proteomes" id="UP001211044">
    <property type="component" value="Chromosome"/>
</dbReference>
<accession>A0AB38XR10</accession>
<dbReference type="AlphaFoldDB" id="A0AB38XR10"/>
<proteinExistence type="predicted"/>
<dbReference type="SUPFAM" id="SSF53756">
    <property type="entry name" value="UDP-Glycosyltransferase/glycogen phosphorylase"/>
    <property type="match status" value="1"/>
</dbReference>
<dbReference type="RefSeq" id="WP_004805972.1">
    <property type="nucleotide sequence ID" value="NZ_CP116394.1"/>
</dbReference>
<dbReference type="Gene3D" id="3.40.50.2000">
    <property type="entry name" value="Glycogen Phosphorylase B"/>
    <property type="match status" value="1"/>
</dbReference>
<sequence>MKNILVITFSDIPKDARVLRQLSVVREFGHVTTLAYGEKAEFADEHLRIDSSLPSLPQTPAGVAALAAHRFRTAERLIPAAKQGLKLVGNRKFDAIIANDARALPLGMAIAGDDTPVWADLHEWAPEERTQLLSWRLLVAPLMRDICKTYLPSTAAQTTVAGHIAQLYQKHFGVTPSVMRNAPAWQDLEPSPVSDDKIRLVHSGSAVPGRSIDKMIEAVKTLDDRFSLDFYLTTAGDGGKYLQTLKDVAGGDPRIRFNDPVKPAELPATLNSYDVGIFWIPPTNTNARLSLPNKFFDFVQARLAVAVGPSIEMAELVRKHSLGVVSERFEVSSITQTLSSLDSQKVRSFKAQAHTHSKELSFDNEAKVARGILKRMLSL</sequence>
<dbReference type="KEGG" id="wne:PIG85_03525"/>
<reference evidence="1" key="1">
    <citation type="submission" date="2023-01" db="EMBL/GenBank/DDBJ databases">
        <title>Comparative Genomic Analysis of the Clinically-Derived Winkia Strain NY0527 Provides Evidence into the Taxonomic Reassignment of Winkia neuii and Characterizes Their Virulence Traits.</title>
        <authorList>
            <person name="Cai X."/>
            <person name="Peng Y."/>
            <person name="Li M."/>
            <person name="Qiu Y."/>
            <person name="Wang Y."/>
            <person name="Xu L."/>
            <person name="Hou Q."/>
        </authorList>
    </citation>
    <scope>NUCLEOTIDE SEQUENCE</scope>
    <source>
        <strain evidence="1">NY0527</strain>
    </source>
</reference>
<organism evidence="1 2">
    <name type="scientific">Winkia neuii subsp. anitrata</name>
    <dbReference type="NCBI Taxonomy" id="29318"/>
    <lineage>
        <taxon>Bacteria</taxon>
        <taxon>Bacillati</taxon>
        <taxon>Actinomycetota</taxon>
        <taxon>Actinomycetes</taxon>
        <taxon>Actinomycetales</taxon>
        <taxon>Actinomycetaceae</taxon>
        <taxon>Winkia</taxon>
    </lineage>
</organism>
<evidence type="ECO:0008006" key="3">
    <source>
        <dbReference type="Google" id="ProtNLM"/>
    </source>
</evidence>
<evidence type="ECO:0000313" key="1">
    <source>
        <dbReference type="EMBL" id="WCE46726.1"/>
    </source>
</evidence>